<sequence>MGRTPYLIGCPHPGADRVCSSFDTSSGGGFDSVWQSPITDGKRGTRVGFADQFMDRRDGHGRFFHG</sequence>
<proteinExistence type="predicted"/>
<gene>
    <name evidence="1" type="ORF">Slati_1775100</name>
</gene>
<accession>A0AAW2WX41</accession>
<comment type="caution">
    <text evidence="1">The sequence shown here is derived from an EMBL/GenBank/DDBJ whole genome shotgun (WGS) entry which is preliminary data.</text>
</comment>
<reference evidence="1" key="1">
    <citation type="submission" date="2020-06" db="EMBL/GenBank/DDBJ databases">
        <authorList>
            <person name="Li T."/>
            <person name="Hu X."/>
            <person name="Zhang T."/>
            <person name="Song X."/>
            <person name="Zhang H."/>
            <person name="Dai N."/>
            <person name="Sheng W."/>
            <person name="Hou X."/>
            <person name="Wei L."/>
        </authorList>
    </citation>
    <scope>NUCLEOTIDE SEQUENCE</scope>
    <source>
        <strain evidence="1">KEN1</strain>
        <tissue evidence="1">Leaf</tissue>
    </source>
</reference>
<protein>
    <submittedName>
        <fullName evidence="1">Uncharacterized protein</fullName>
    </submittedName>
</protein>
<dbReference type="EMBL" id="JACGWN010000006">
    <property type="protein sequence ID" value="KAL0446472.1"/>
    <property type="molecule type" value="Genomic_DNA"/>
</dbReference>
<dbReference type="AlphaFoldDB" id="A0AAW2WX41"/>
<organism evidence="1">
    <name type="scientific">Sesamum latifolium</name>
    <dbReference type="NCBI Taxonomy" id="2727402"/>
    <lineage>
        <taxon>Eukaryota</taxon>
        <taxon>Viridiplantae</taxon>
        <taxon>Streptophyta</taxon>
        <taxon>Embryophyta</taxon>
        <taxon>Tracheophyta</taxon>
        <taxon>Spermatophyta</taxon>
        <taxon>Magnoliopsida</taxon>
        <taxon>eudicotyledons</taxon>
        <taxon>Gunneridae</taxon>
        <taxon>Pentapetalae</taxon>
        <taxon>asterids</taxon>
        <taxon>lamiids</taxon>
        <taxon>Lamiales</taxon>
        <taxon>Pedaliaceae</taxon>
        <taxon>Sesamum</taxon>
    </lineage>
</organism>
<evidence type="ECO:0000313" key="1">
    <source>
        <dbReference type="EMBL" id="KAL0446472.1"/>
    </source>
</evidence>
<reference evidence="1" key="2">
    <citation type="journal article" date="2024" name="Plant">
        <title>Genomic evolution and insights into agronomic trait innovations of Sesamum species.</title>
        <authorList>
            <person name="Miao H."/>
            <person name="Wang L."/>
            <person name="Qu L."/>
            <person name="Liu H."/>
            <person name="Sun Y."/>
            <person name="Le M."/>
            <person name="Wang Q."/>
            <person name="Wei S."/>
            <person name="Zheng Y."/>
            <person name="Lin W."/>
            <person name="Duan Y."/>
            <person name="Cao H."/>
            <person name="Xiong S."/>
            <person name="Wang X."/>
            <person name="Wei L."/>
            <person name="Li C."/>
            <person name="Ma Q."/>
            <person name="Ju M."/>
            <person name="Zhao R."/>
            <person name="Li G."/>
            <person name="Mu C."/>
            <person name="Tian Q."/>
            <person name="Mei H."/>
            <person name="Zhang T."/>
            <person name="Gao T."/>
            <person name="Zhang H."/>
        </authorList>
    </citation>
    <scope>NUCLEOTIDE SEQUENCE</scope>
    <source>
        <strain evidence="1">KEN1</strain>
    </source>
</reference>
<name>A0AAW2WX41_9LAMI</name>